<dbReference type="PANTHER" id="PTHR43610:SF1">
    <property type="entry name" value="N-ACETYLTRANSFERASE DOMAIN-CONTAINING PROTEIN"/>
    <property type="match status" value="1"/>
</dbReference>
<evidence type="ECO:0000313" key="2">
    <source>
        <dbReference type="EMBL" id="CAA9527435.1"/>
    </source>
</evidence>
<dbReference type="SUPFAM" id="SSF55729">
    <property type="entry name" value="Acyl-CoA N-acyltransferases (Nat)"/>
    <property type="match status" value="1"/>
</dbReference>
<protein>
    <recommendedName>
        <fullName evidence="1">N-acetyltransferase domain-containing protein</fullName>
    </recommendedName>
</protein>
<dbReference type="Gene3D" id="3.40.630.30">
    <property type="match status" value="1"/>
</dbReference>
<evidence type="ECO:0000259" key="1">
    <source>
        <dbReference type="PROSITE" id="PS51186"/>
    </source>
</evidence>
<dbReference type="InterPro" id="IPR016181">
    <property type="entry name" value="Acyl_CoA_acyltransferase"/>
</dbReference>
<dbReference type="InterPro" id="IPR000182">
    <property type="entry name" value="GNAT_dom"/>
</dbReference>
<accession>A0A6J4TNS5</accession>
<dbReference type="PROSITE" id="PS51186">
    <property type="entry name" value="GNAT"/>
    <property type="match status" value="1"/>
</dbReference>
<name>A0A6J4TNS5_9ACTN</name>
<dbReference type="EMBL" id="CADCVT010000372">
    <property type="protein sequence ID" value="CAA9527435.1"/>
    <property type="molecule type" value="Genomic_DNA"/>
</dbReference>
<dbReference type="AlphaFoldDB" id="A0A6J4TNS5"/>
<gene>
    <name evidence="2" type="ORF">AVDCRST_MAG85-3366</name>
</gene>
<reference evidence="2" key="1">
    <citation type="submission" date="2020-02" db="EMBL/GenBank/DDBJ databases">
        <authorList>
            <person name="Meier V. D."/>
        </authorList>
    </citation>
    <scope>NUCLEOTIDE SEQUENCE</scope>
    <source>
        <strain evidence="2">AVDCRST_MAG85</strain>
    </source>
</reference>
<organism evidence="2">
    <name type="scientific">uncultured Solirubrobacteraceae bacterium</name>
    <dbReference type="NCBI Taxonomy" id="1162706"/>
    <lineage>
        <taxon>Bacteria</taxon>
        <taxon>Bacillati</taxon>
        <taxon>Actinomycetota</taxon>
        <taxon>Thermoleophilia</taxon>
        <taxon>Solirubrobacterales</taxon>
        <taxon>Solirubrobacteraceae</taxon>
        <taxon>environmental samples</taxon>
    </lineage>
</organism>
<dbReference type="GO" id="GO:0016747">
    <property type="term" value="F:acyltransferase activity, transferring groups other than amino-acyl groups"/>
    <property type="evidence" value="ECO:0007669"/>
    <property type="project" value="InterPro"/>
</dbReference>
<dbReference type="PANTHER" id="PTHR43610">
    <property type="entry name" value="BLL6696 PROTEIN"/>
    <property type="match status" value="1"/>
</dbReference>
<proteinExistence type="predicted"/>
<sequence>MITAVGPVLTLRHPEPRDAAALFRHASDPLISRWFSWRYESEEDPKRWIASRPAAREAGEWLEWVVEHPEHGVVGMTGLSEPNLRDRRTVMGSWLGQAVWGTGVNVESKALLTRMAFEHCGFERVGAYASIENPRSQRALEKLGWQREGTLRAYHRHGDLARDVHLYSLLRDEWADGPLAQIEARVEGAPPAAFAAG</sequence>
<feature type="domain" description="N-acetyltransferase" evidence="1">
    <location>
        <begin position="21"/>
        <end position="173"/>
    </location>
</feature>
<dbReference type="Pfam" id="PF13302">
    <property type="entry name" value="Acetyltransf_3"/>
    <property type="match status" value="1"/>
</dbReference>